<accession>A0A6V7REL4</accession>
<comment type="caution">
    <text evidence="2">The sequence shown here is derived from an EMBL/GenBank/DDBJ whole genome shotgun (WGS) entry which is preliminary data.</text>
</comment>
<keyword evidence="2" id="KW-0687">Ribonucleoprotein</keyword>
<dbReference type="Pfam" id="PF01248">
    <property type="entry name" value="Ribosomal_L7Ae"/>
    <property type="match status" value="1"/>
</dbReference>
<proteinExistence type="predicted"/>
<dbReference type="SUPFAM" id="SSF55315">
    <property type="entry name" value="L30e-like"/>
    <property type="match status" value="1"/>
</dbReference>
<name>A0A6V7REL4_9BACL</name>
<dbReference type="GO" id="GO:0005840">
    <property type="term" value="C:ribosome"/>
    <property type="evidence" value="ECO:0007669"/>
    <property type="project" value="UniProtKB-KW"/>
</dbReference>
<dbReference type="Proteomes" id="UP000521032">
    <property type="component" value="Unassembled WGS sequence"/>
</dbReference>
<protein>
    <submittedName>
        <fullName evidence="2">Putative ribosomal protein YlxQ</fullName>
    </submittedName>
</protein>
<keyword evidence="3" id="KW-1185">Reference proteome</keyword>
<dbReference type="Gene3D" id="3.30.1330.30">
    <property type="match status" value="1"/>
</dbReference>
<evidence type="ECO:0000313" key="2">
    <source>
        <dbReference type="EMBL" id="CAD2076199.1"/>
    </source>
</evidence>
<feature type="domain" description="Ribosomal protein eL8/eL30/eS12/Gadd45" evidence="1">
    <location>
        <begin position="3"/>
        <end position="88"/>
    </location>
</feature>
<keyword evidence="2" id="KW-0689">Ribosomal protein</keyword>
<dbReference type="AlphaFoldDB" id="A0A6V7REL4"/>
<reference evidence="2 3" key="1">
    <citation type="submission" date="2020-07" db="EMBL/GenBank/DDBJ databases">
        <authorList>
            <person name="Criscuolo A."/>
        </authorList>
    </citation>
    <scope>NUCLEOTIDE SEQUENCE [LARGE SCALE GENOMIC DNA]</scope>
    <source>
        <strain evidence="3">CIP 111030</strain>
    </source>
</reference>
<gene>
    <name evidence="2" type="primary">rplGA</name>
    <name evidence="2" type="ORF">JEOSCH030_01017</name>
</gene>
<dbReference type="InterPro" id="IPR004038">
    <property type="entry name" value="Ribosomal_eL8/eL30/eS12/Gad45"/>
</dbReference>
<organism evidence="2 3">
    <name type="scientific">Phocicoccus schoeneichii</name>
    <dbReference type="NCBI Taxonomy" id="1812261"/>
    <lineage>
        <taxon>Bacteria</taxon>
        <taxon>Bacillati</taxon>
        <taxon>Bacillota</taxon>
        <taxon>Bacilli</taxon>
        <taxon>Bacillales</taxon>
        <taxon>Salinicoccaceae</taxon>
        <taxon>Phocicoccus</taxon>
    </lineage>
</organism>
<sequence length="97" mass="10685">MSKVLNMLGLATRARKVTNGEEITLDAIKQHQVQLVFLASDAGQSTKKRIENKCNSNNIPLVTEFTKTELSMATGALNRVVIGVTDSGFRKHMLELL</sequence>
<dbReference type="RefSeq" id="WP_186087144.1">
    <property type="nucleotide sequence ID" value="NZ_BMDB01000001.1"/>
</dbReference>
<dbReference type="EMBL" id="CAJEWE010000010">
    <property type="protein sequence ID" value="CAD2076199.1"/>
    <property type="molecule type" value="Genomic_DNA"/>
</dbReference>
<dbReference type="InterPro" id="IPR029064">
    <property type="entry name" value="Ribosomal_eL30-like_sf"/>
</dbReference>
<evidence type="ECO:0000259" key="1">
    <source>
        <dbReference type="Pfam" id="PF01248"/>
    </source>
</evidence>
<evidence type="ECO:0000313" key="3">
    <source>
        <dbReference type="Proteomes" id="UP000521032"/>
    </source>
</evidence>